<dbReference type="InterPro" id="IPR036034">
    <property type="entry name" value="PDZ_sf"/>
</dbReference>
<protein>
    <recommendedName>
        <fullName evidence="1">PDZ domain-containing protein</fullName>
    </recommendedName>
</protein>
<dbReference type="PROSITE" id="PS50106">
    <property type="entry name" value="PDZ"/>
    <property type="match status" value="1"/>
</dbReference>
<dbReference type="InterPro" id="IPR001478">
    <property type="entry name" value="PDZ"/>
</dbReference>
<accession>A0A7S0QLK5</accession>
<evidence type="ECO:0000259" key="1">
    <source>
        <dbReference type="PROSITE" id="PS50106"/>
    </source>
</evidence>
<feature type="domain" description="PDZ" evidence="1">
    <location>
        <begin position="25"/>
        <end position="116"/>
    </location>
</feature>
<dbReference type="Gene3D" id="3.30.750.44">
    <property type="match status" value="1"/>
</dbReference>
<name>A0A7S0QLK5_9CRYP</name>
<dbReference type="SUPFAM" id="SSF50156">
    <property type="entry name" value="PDZ domain-like"/>
    <property type="match status" value="1"/>
</dbReference>
<gene>
    <name evidence="2" type="ORF">CCUR1050_LOCUS14918</name>
</gene>
<sequence length="148" mass="15927">MGNSISDSIDLEGCDMCRKSDKSKMVAIGANTAGTMLPLHSGIGAVFTVSNDNQIIYCASAEGSSSHDAIERGLLNRGDVLVSIDGVPMKGRSMQDVAARLLGVRESIVMVKFRRQTDKGFVENTIAMDRRPMQLDAIKKVAQSLTHV</sequence>
<dbReference type="InterPro" id="IPR041489">
    <property type="entry name" value="PDZ_6"/>
</dbReference>
<organism evidence="2">
    <name type="scientific">Cryptomonas curvata</name>
    <dbReference type="NCBI Taxonomy" id="233186"/>
    <lineage>
        <taxon>Eukaryota</taxon>
        <taxon>Cryptophyceae</taxon>
        <taxon>Cryptomonadales</taxon>
        <taxon>Cryptomonadaceae</taxon>
        <taxon>Cryptomonas</taxon>
    </lineage>
</organism>
<proteinExistence type="predicted"/>
<dbReference type="Pfam" id="PF17820">
    <property type="entry name" value="PDZ_6"/>
    <property type="match status" value="1"/>
</dbReference>
<evidence type="ECO:0000313" key="2">
    <source>
        <dbReference type="EMBL" id="CAD8637234.1"/>
    </source>
</evidence>
<dbReference type="AlphaFoldDB" id="A0A7S0QLK5"/>
<dbReference type="Gene3D" id="2.30.42.10">
    <property type="match status" value="1"/>
</dbReference>
<reference evidence="2" key="1">
    <citation type="submission" date="2021-01" db="EMBL/GenBank/DDBJ databases">
        <authorList>
            <person name="Corre E."/>
            <person name="Pelletier E."/>
            <person name="Niang G."/>
            <person name="Scheremetjew M."/>
            <person name="Finn R."/>
            <person name="Kale V."/>
            <person name="Holt S."/>
            <person name="Cochrane G."/>
            <person name="Meng A."/>
            <person name="Brown T."/>
            <person name="Cohen L."/>
        </authorList>
    </citation>
    <scope>NUCLEOTIDE SEQUENCE</scope>
    <source>
        <strain evidence="2">CCAP979/52</strain>
    </source>
</reference>
<dbReference type="EMBL" id="HBEZ01026942">
    <property type="protein sequence ID" value="CAD8637234.1"/>
    <property type="molecule type" value="Transcribed_RNA"/>
</dbReference>